<dbReference type="Proteomes" id="UP000019849">
    <property type="component" value="Unassembled WGS sequence"/>
</dbReference>
<dbReference type="Proteomes" id="UP000294958">
    <property type="component" value="Unassembled WGS sequence"/>
</dbReference>
<organism evidence="1 3">
    <name type="scientific">Aquamicrobium defluvii</name>
    <dbReference type="NCBI Taxonomy" id="69279"/>
    <lineage>
        <taxon>Bacteria</taxon>
        <taxon>Pseudomonadati</taxon>
        <taxon>Pseudomonadota</taxon>
        <taxon>Alphaproteobacteria</taxon>
        <taxon>Hyphomicrobiales</taxon>
        <taxon>Phyllobacteriaceae</taxon>
        <taxon>Aquamicrobium</taxon>
    </lineage>
</organism>
<comment type="caution">
    <text evidence="1">The sequence shown here is derived from an EMBL/GenBank/DDBJ whole genome shotgun (WGS) entry which is preliminary data.</text>
</comment>
<protein>
    <submittedName>
        <fullName evidence="1">Uncharacterized protein</fullName>
    </submittedName>
</protein>
<name>A0A011TBW8_9HYPH</name>
<proteinExistence type="predicted"/>
<dbReference type="EMBL" id="SNZF01000050">
    <property type="protein sequence ID" value="TDR29076.1"/>
    <property type="molecule type" value="Genomic_DNA"/>
</dbReference>
<dbReference type="EMBL" id="JENY01000045">
    <property type="protein sequence ID" value="EXL01362.1"/>
    <property type="molecule type" value="Genomic_DNA"/>
</dbReference>
<evidence type="ECO:0000313" key="4">
    <source>
        <dbReference type="Proteomes" id="UP000294958"/>
    </source>
</evidence>
<evidence type="ECO:0000313" key="1">
    <source>
        <dbReference type="EMBL" id="EXL01362.1"/>
    </source>
</evidence>
<sequence>MRISVRPAKRDGMSKRIFESELTSEDLDGENGKEVIISVTAGPIYRKARYEDRSQYRYDIVLSAKEVAAIAGAVNCPATRQEQ</sequence>
<evidence type="ECO:0000313" key="3">
    <source>
        <dbReference type="Proteomes" id="UP000019849"/>
    </source>
</evidence>
<reference evidence="2 4" key="2">
    <citation type="submission" date="2019-03" db="EMBL/GenBank/DDBJ databases">
        <title>Genomic Encyclopedia of Type Strains, Phase IV (KMG-IV): sequencing the most valuable type-strain genomes for metagenomic binning, comparative biology and taxonomic classification.</title>
        <authorList>
            <person name="Goeker M."/>
        </authorList>
    </citation>
    <scope>NUCLEOTIDE SEQUENCE [LARGE SCALE GENOMIC DNA]</scope>
    <source>
        <strain evidence="2 4">DSM 11603</strain>
    </source>
</reference>
<dbReference type="HOGENOM" id="CLU_2535308_0_0_5"/>
<gene>
    <name evidence="1" type="ORF">BG36_19660</name>
    <name evidence="2" type="ORF">DES43_15011</name>
</gene>
<accession>A0A011TBW8</accession>
<keyword evidence="4" id="KW-1185">Reference proteome</keyword>
<evidence type="ECO:0000313" key="2">
    <source>
        <dbReference type="EMBL" id="TDR29076.1"/>
    </source>
</evidence>
<dbReference type="PATRIC" id="fig|69279.3.peg.4777"/>
<dbReference type="AlphaFoldDB" id="A0A011TBW8"/>
<reference evidence="1 3" key="1">
    <citation type="submission" date="2014-02" db="EMBL/GenBank/DDBJ databases">
        <title>Aquamicrobium defluvii Genome sequencing.</title>
        <authorList>
            <person name="Wang X."/>
        </authorList>
    </citation>
    <scope>NUCLEOTIDE SEQUENCE [LARGE SCALE GENOMIC DNA]</scope>
    <source>
        <strain evidence="1 3">W13Z1</strain>
    </source>
</reference>